<feature type="transmembrane region" description="Helical" evidence="6">
    <location>
        <begin position="192"/>
        <end position="215"/>
    </location>
</feature>
<dbReference type="EMBL" id="FPKU01000001">
    <property type="protein sequence ID" value="SFZ82079.1"/>
    <property type="molecule type" value="Genomic_DNA"/>
</dbReference>
<feature type="transmembrane region" description="Helical" evidence="6">
    <location>
        <begin position="130"/>
        <end position="148"/>
    </location>
</feature>
<evidence type="ECO:0000256" key="3">
    <source>
        <dbReference type="ARBA" id="ARBA00022692"/>
    </source>
</evidence>
<dbReference type="SUPFAM" id="SSF103481">
    <property type="entry name" value="Multidrug resistance efflux transporter EmrE"/>
    <property type="match status" value="2"/>
</dbReference>
<keyword evidence="9" id="KW-1185">Reference proteome</keyword>
<feature type="domain" description="EamA" evidence="7">
    <location>
        <begin position="17"/>
        <end position="146"/>
    </location>
</feature>
<protein>
    <submittedName>
        <fullName evidence="8">S-adenosylmethionine uptake transporter</fullName>
    </submittedName>
</protein>
<feature type="transmembrane region" description="Helical" evidence="6">
    <location>
        <begin position="221"/>
        <end position="242"/>
    </location>
</feature>
<sequence length="297" mass="30643">MSAKPTVRPAAAAPRALGLAALGMAAFTLLDVVVKALAPTIPTAELVFFRFGGTGVILGIYILAFRKAWPRRELLWRHAARAVLVGLTAMSFFYALSGLPLALTTALAMTGPVYVGVLSAIFLRETITGAVMTAVAMALVGSVVIVLGNSEAGLGGTTSWLAWAAAFAAPLFYAGGIVLLKVQASDEPATAITFAQAMMVAAAALPATMATGFVMPQGVEWLMVVALGVLGTAGYLLFVVALKMIPASLFALVDYTALLWAAMFGYVFFGEVPGLTLWIGGAIIIAACVVGLRGARG</sequence>
<feature type="transmembrane region" description="Helical" evidence="6">
    <location>
        <begin position="275"/>
        <end position="295"/>
    </location>
</feature>
<dbReference type="InterPro" id="IPR037185">
    <property type="entry name" value="EmrE-like"/>
</dbReference>
<comment type="subcellular location">
    <subcellularLocation>
        <location evidence="1">Membrane</location>
        <topology evidence="1">Multi-pass membrane protein</topology>
    </subcellularLocation>
</comment>
<organism evidence="8 9">
    <name type="scientific">Devosia enhydra</name>
    <dbReference type="NCBI Taxonomy" id="665118"/>
    <lineage>
        <taxon>Bacteria</taxon>
        <taxon>Pseudomonadati</taxon>
        <taxon>Pseudomonadota</taxon>
        <taxon>Alphaproteobacteria</taxon>
        <taxon>Hyphomicrobiales</taxon>
        <taxon>Devosiaceae</taxon>
        <taxon>Devosia</taxon>
    </lineage>
</organism>
<feature type="transmembrane region" description="Helical" evidence="6">
    <location>
        <begin position="160"/>
        <end position="180"/>
    </location>
</feature>
<comment type="similarity">
    <text evidence="2">Belongs to the drug/metabolite transporter (DMT) superfamily. 10 TMS drug/metabolite exporter (DME) (TC 2.A.7.3) family.</text>
</comment>
<dbReference type="RefSeq" id="WP_072339330.1">
    <property type="nucleotide sequence ID" value="NZ_FPKU01000001.1"/>
</dbReference>
<dbReference type="PANTHER" id="PTHR22911">
    <property type="entry name" value="ACYL-MALONYL CONDENSING ENZYME-RELATED"/>
    <property type="match status" value="1"/>
</dbReference>
<dbReference type="AlphaFoldDB" id="A0A1K2HUH7"/>
<dbReference type="InterPro" id="IPR000620">
    <property type="entry name" value="EamA_dom"/>
</dbReference>
<accession>A0A1K2HUH7</accession>
<dbReference type="Proteomes" id="UP000183447">
    <property type="component" value="Unassembled WGS sequence"/>
</dbReference>
<evidence type="ECO:0000256" key="4">
    <source>
        <dbReference type="ARBA" id="ARBA00022989"/>
    </source>
</evidence>
<dbReference type="GO" id="GO:0016020">
    <property type="term" value="C:membrane"/>
    <property type="evidence" value="ECO:0007669"/>
    <property type="project" value="UniProtKB-SubCell"/>
</dbReference>
<feature type="domain" description="EamA" evidence="7">
    <location>
        <begin position="165"/>
        <end position="290"/>
    </location>
</feature>
<feature type="transmembrane region" description="Helical" evidence="6">
    <location>
        <begin position="78"/>
        <end position="96"/>
    </location>
</feature>
<evidence type="ECO:0000259" key="7">
    <source>
        <dbReference type="Pfam" id="PF00892"/>
    </source>
</evidence>
<evidence type="ECO:0000256" key="2">
    <source>
        <dbReference type="ARBA" id="ARBA00009853"/>
    </source>
</evidence>
<keyword evidence="3 6" id="KW-0812">Transmembrane</keyword>
<dbReference type="PANTHER" id="PTHR22911:SF6">
    <property type="entry name" value="SOLUTE CARRIER FAMILY 35 MEMBER G1"/>
    <property type="match status" value="1"/>
</dbReference>
<dbReference type="Pfam" id="PF00892">
    <property type="entry name" value="EamA"/>
    <property type="match status" value="2"/>
</dbReference>
<evidence type="ECO:0000256" key="5">
    <source>
        <dbReference type="ARBA" id="ARBA00023136"/>
    </source>
</evidence>
<feature type="transmembrane region" description="Helical" evidence="6">
    <location>
        <begin position="102"/>
        <end position="123"/>
    </location>
</feature>
<evidence type="ECO:0000313" key="9">
    <source>
        <dbReference type="Proteomes" id="UP000183447"/>
    </source>
</evidence>
<feature type="transmembrane region" description="Helical" evidence="6">
    <location>
        <begin position="249"/>
        <end position="269"/>
    </location>
</feature>
<evidence type="ECO:0000256" key="6">
    <source>
        <dbReference type="SAM" id="Phobius"/>
    </source>
</evidence>
<keyword evidence="5 6" id="KW-0472">Membrane</keyword>
<reference evidence="8 9" key="1">
    <citation type="submission" date="2016-11" db="EMBL/GenBank/DDBJ databases">
        <authorList>
            <person name="Jaros S."/>
            <person name="Januszkiewicz K."/>
            <person name="Wedrychowicz H."/>
        </authorList>
    </citation>
    <scope>NUCLEOTIDE SEQUENCE [LARGE SCALE GENOMIC DNA]</scope>
    <source>
        <strain evidence="8 9">ATCC 23634</strain>
    </source>
</reference>
<evidence type="ECO:0000256" key="1">
    <source>
        <dbReference type="ARBA" id="ARBA00004141"/>
    </source>
</evidence>
<feature type="transmembrane region" description="Helical" evidence="6">
    <location>
        <begin position="46"/>
        <end position="66"/>
    </location>
</feature>
<name>A0A1K2HUH7_9HYPH</name>
<evidence type="ECO:0000313" key="8">
    <source>
        <dbReference type="EMBL" id="SFZ82079.1"/>
    </source>
</evidence>
<proteinExistence type="inferred from homology"/>
<gene>
    <name evidence="8" type="ORF">SAMN02983003_0868</name>
</gene>
<dbReference type="STRING" id="665118.SAMN02983003_0868"/>
<keyword evidence="4 6" id="KW-1133">Transmembrane helix</keyword>
<dbReference type="OrthoDB" id="7818056at2"/>